<sequence>MATEAHLESLERKHQQLESEIDKAMASPSADDLAINELKRKKLALKDEIEKLKNL</sequence>
<accession>A0A1R0FB78</accession>
<reference evidence="2 3" key="1">
    <citation type="submission" date="2016-12" db="EMBL/GenBank/DDBJ databases">
        <title>Comparative genomics of Bartonella apis.</title>
        <authorList>
            <person name="Engel P."/>
        </authorList>
    </citation>
    <scope>NUCLEOTIDE SEQUENCE [LARGE SCALE GENOMIC DNA]</scope>
    <source>
        <strain evidence="2 3">PEB0149</strain>
    </source>
</reference>
<name>A0A1R0FB78_9HYPH</name>
<dbReference type="Gene3D" id="6.10.280.50">
    <property type="match status" value="1"/>
</dbReference>
<organism evidence="2 3">
    <name type="scientific">Bartonella apis</name>
    <dbReference type="NCBI Taxonomy" id="1686310"/>
    <lineage>
        <taxon>Bacteria</taxon>
        <taxon>Pseudomonadati</taxon>
        <taxon>Pseudomonadota</taxon>
        <taxon>Alphaproteobacteria</taxon>
        <taxon>Hyphomicrobiales</taxon>
        <taxon>Bartonellaceae</taxon>
        <taxon>Bartonella</taxon>
    </lineage>
</organism>
<feature type="coiled-coil region" evidence="1">
    <location>
        <begin position="7"/>
        <end position="55"/>
    </location>
</feature>
<dbReference type="InterPro" id="IPR038444">
    <property type="entry name" value="DUF465_sf"/>
</dbReference>
<dbReference type="AlphaFoldDB" id="A0A1R0FB78"/>
<dbReference type="EMBL" id="LXYT01000001">
    <property type="protein sequence ID" value="OLY44149.1"/>
    <property type="molecule type" value="Genomic_DNA"/>
</dbReference>
<dbReference type="InterPro" id="IPR007420">
    <property type="entry name" value="DUF465"/>
</dbReference>
<comment type="caution">
    <text evidence="2">The sequence shown here is derived from an EMBL/GenBank/DDBJ whole genome shotgun (WGS) entry which is preliminary data.</text>
</comment>
<proteinExistence type="predicted"/>
<evidence type="ECO:0008006" key="4">
    <source>
        <dbReference type="Google" id="ProtNLM"/>
    </source>
</evidence>
<gene>
    <name evidence="2" type="ORF">PEB0149_016150</name>
</gene>
<dbReference type="OrthoDB" id="7362854at2"/>
<evidence type="ECO:0000313" key="2">
    <source>
        <dbReference type="EMBL" id="OLY44149.1"/>
    </source>
</evidence>
<dbReference type="Pfam" id="PF04325">
    <property type="entry name" value="DUF465"/>
    <property type="match status" value="1"/>
</dbReference>
<keyword evidence="3" id="KW-1185">Reference proteome</keyword>
<keyword evidence="1" id="KW-0175">Coiled coil</keyword>
<protein>
    <recommendedName>
        <fullName evidence="4">DUF465 domain-containing protein</fullName>
    </recommendedName>
</protein>
<dbReference type="Proteomes" id="UP000187344">
    <property type="component" value="Unassembled WGS sequence"/>
</dbReference>
<evidence type="ECO:0000256" key="1">
    <source>
        <dbReference type="SAM" id="Coils"/>
    </source>
</evidence>
<evidence type="ECO:0000313" key="3">
    <source>
        <dbReference type="Proteomes" id="UP000187344"/>
    </source>
</evidence>